<dbReference type="EMBL" id="VUJU01016681">
    <property type="protein sequence ID" value="KAF0688007.1"/>
    <property type="molecule type" value="Genomic_DNA"/>
</dbReference>
<name>A0A6G0VIK1_APHCR</name>
<organism evidence="1 2">
    <name type="scientific">Aphis craccivora</name>
    <name type="common">Cowpea aphid</name>
    <dbReference type="NCBI Taxonomy" id="307492"/>
    <lineage>
        <taxon>Eukaryota</taxon>
        <taxon>Metazoa</taxon>
        <taxon>Ecdysozoa</taxon>
        <taxon>Arthropoda</taxon>
        <taxon>Hexapoda</taxon>
        <taxon>Insecta</taxon>
        <taxon>Pterygota</taxon>
        <taxon>Neoptera</taxon>
        <taxon>Paraneoptera</taxon>
        <taxon>Hemiptera</taxon>
        <taxon>Sternorrhyncha</taxon>
        <taxon>Aphidomorpha</taxon>
        <taxon>Aphidoidea</taxon>
        <taxon>Aphididae</taxon>
        <taxon>Aphidini</taxon>
        <taxon>Aphis</taxon>
        <taxon>Aphis</taxon>
    </lineage>
</organism>
<reference evidence="1 2" key="1">
    <citation type="submission" date="2019-08" db="EMBL/GenBank/DDBJ databases">
        <title>Whole genome of Aphis craccivora.</title>
        <authorList>
            <person name="Voronova N.V."/>
            <person name="Shulinski R.S."/>
            <person name="Bandarenka Y.V."/>
            <person name="Zhorov D.G."/>
            <person name="Warner D."/>
        </authorList>
    </citation>
    <scope>NUCLEOTIDE SEQUENCE [LARGE SCALE GENOMIC DNA]</scope>
    <source>
        <strain evidence="1">180601</strain>
        <tissue evidence="1">Whole Body</tissue>
    </source>
</reference>
<sequence>MSVLSLSDVFKYAHCTPDTRNFVEGEQVLLAKHVILCGKIEKDDGIIAIKSLVIQSSHIREMPHEITGELHCENKKLHIIQFICTSKAGASESCKHIVAVLLHLNR</sequence>
<protein>
    <submittedName>
        <fullName evidence="1">SWIM-type domain-containing protein</fullName>
    </submittedName>
</protein>
<accession>A0A6G0VIK1</accession>
<dbReference type="Proteomes" id="UP000478052">
    <property type="component" value="Unassembled WGS sequence"/>
</dbReference>
<evidence type="ECO:0000313" key="1">
    <source>
        <dbReference type="EMBL" id="KAF0688007.1"/>
    </source>
</evidence>
<dbReference type="AlphaFoldDB" id="A0A6G0VIK1"/>
<gene>
    <name evidence="1" type="ORF">FWK35_00037327</name>
</gene>
<evidence type="ECO:0000313" key="2">
    <source>
        <dbReference type="Proteomes" id="UP000478052"/>
    </source>
</evidence>
<keyword evidence="2" id="KW-1185">Reference proteome</keyword>
<comment type="caution">
    <text evidence="1">The sequence shown here is derived from an EMBL/GenBank/DDBJ whole genome shotgun (WGS) entry which is preliminary data.</text>
</comment>
<proteinExistence type="predicted"/>
<dbReference type="OrthoDB" id="6589834at2759"/>